<dbReference type="EMBL" id="JPIU01000038">
    <property type="protein sequence ID" value="KIO44886.1"/>
    <property type="molecule type" value="Genomic_DNA"/>
</dbReference>
<keyword evidence="2" id="KW-1185">Reference proteome</keyword>
<evidence type="ECO:0000313" key="2">
    <source>
        <dbReference type="Proteomes" id="UP000031980"/>
    </source>
</evidence>
<dbReference type="AlphaFoldDB" id="A0A0C3REG9"/>
<protein>
    <submittedName>
        <fullName evidence="1">Uncharacterized protein</fullName>
    </submittedName>
</protein>
<sequence length="140" mass="16352">METNAQSKDTASQGKMKTTQEVVSRKEIWLSRVYFLNKGQKMKIKESIIPKGTTLTVEVAWNPQMIKKVVFDTTVYKPTPQEIKAGKYTFTIKPERTTTYNYKHYYQDGKEESASRKITVTDKNGVEIKEEELKNYQERK</sequence>
<proteinExistence type="predicted"/>
<gene>
    <name evidence="1" type="ORF">BA92_07660</name>
</gene>
<reference evidence="1 2" key="1">
    <citation type="submission" date="2014-07" db="EMBL/GenBank/DDBJ databases">
        <title>Porphyromonadaceae bacterium OUH 308042 = ATCC BAA-2681 = DSM 28342 draft genome.</title>
        <authorList>
            <person name="Sydenham T.V."/>
            <person name="Hasman H."/>
            <person name="Justensen U.S."/>
        </authorList>
    </citation>
    <scope>NUCLEOTIDE SEQUENCE [LARGE SCALE GENOMIC DNA]</scope>
    <source>
        <strain evidence="1 2">OUH 308042</strain>
    </source>
</reference>
<name>A0A0C3REG9_9PORP</name>
<dbReference type="Proteomes" id="UP000031980">
    <property type="component" value="Unassembled WGS sequence"/>
</dbReference>
<evidence type="ECO:0000313" key="1">
    <source>
        <dbReference type="EMBL" id="KIO44886.1"/>
    </source>
</evidence>
<accession>A0A0C3REG9</accession>
<comment type="caution">
    <text evidence="1">The sequence shown here is derived from an EMBL/GenBank/DDBJ whole genome shotgun (WGS) entry which is preliminary data.</text>
</comment>
<organism evidence="1 2">
    <name type="scientific">Sanguibacteroides justesenii</name>
    <dbReference type="NCBI Taxonomy" id="1547597"/>
    <lineage>
        <taxon>Bacteria</taxon>
        <taxon>Pseudomonadati</taxon>
        <taxon>Bacteroidota</taxon>
        <taxon>Bacteroidia</taxon>
        <taxon>Bacteroidales</taxon>
        <taxon>Porphyromonadaceae</taxon>
        <taxon>Sanguibacteroides</taxon>
    </lineage>
</organism>